<sequence>MNITPLQTEKNAILCVDDEPILLLSLVQELKREIGGGFTYETAQNPEEAMEVIDDLCRSGVEVILILSDWLMPGMRGDEFLIQVHQKYPQIKSILISGHADREAINRVKEEAKTYAIFSKPWNSRELLDAVRFCCNLT</sequence>
<evidence type="ECO:0000259" key="3">
    <source>
        <dbReference type="PROSITE" id="PS50110"/>
    </source>
</evidence>
<name>A0A2N0AMU4_9LEPT</name>
<dbReference type="SUPFAM" id="SSF52172">
    <property type="entry name" value="CheY-like"/>
    <property type="match status" value="1"/>
</dbReference>
<dbReference type="PANTHER" id="PTHR44591:SF19">
    <property type="entry name" value="TWO-COMPONENT RESPONSE REGULATOR-RELATED"/>
    <property type="match status" value="1"/>
</dbReference>
<dbReference type="Proteomes" id="UP000232145">
    <property type="component" value="Unassembled WGS sequence"/>
</dbReference>
<evidence type="ECO:0000256" key="2">
    <source>
        <dbReference type="PROSITE-ProRule" id="PRU00169"/>
    </source>
</evidence>
<feature type="modified residue" description="4-aspartylphosphate" evidence="2">
    <location>
        <position position="69"/>
    </location>
</feature>
<dbReference type="Pfam" id="PF00072">
    <property type="entry name" value="Response_reg"/>
    <property type="match status" value="1"/>
</dbReference>
<comment type="caution">
    <text evidence="4">The sequence shown here is derived from an EMBL/GenBank/DDBJ whole genome shotgun (WGS) entry which is preliminary data.</text>
</comment>
<dbReference type="OrthoDB" id="9802066at2"/>
<evidence type="ECO:0000256" key="1">
    <source>
        <dbReference type="ARBA" id="ARBA00022553"/>
    </source>
</evidence>
<dbReference type="InterPro" id="IPR011006">
    <property type="entry name" value="CheY-like_superfamily"/>
</dbReference>
<feature type="domain" description="Response regulatory" evidence="3">
    <location>
        <begin position="12"/>
        <end position="135"/>
    </location>
</feature>
<organism evidence="4 5">
    <name type="scientific">Leptospira harrisiae</name>
    <dbReference type="NCBI Taxonomy" id="2023189"/>
    <lineage>
        <taxon>Bacteria</taxon>
        <taxon>Pseudomonadati</taxon>
        <taxon>Spirochaetota</taxon>
        <taxon>Spirochaetia</taxon>
        <taxon>Leptospirales</taxon>
        <taxon>Leptospiraceae</taxon>
        <taxon>Leptospira</taxon>
    </lineage>
</organism>
<dbReference type="InterPro" id="IPR001789">
    <property type="entry name" value="Sig_transdc_resp-reg_receiver"/>
</dbReference>
<reference evidence="4 5" key="1">
    <citation type="submission" date="2017-07" db="EMBL/GenBank/DDBJ databases">
        <title>Leptospira spp. isolated from tropical soils.</title>
        <authorList>
            <person name="Thibeaux R."/>
            <person name="Iraola G."/>
            <person name="Ferres I."/>
            <person name="Bierque E."/>
            <person name="Girault D."/>
            <person name="Soupe-Gilbert M.-E."/>
            <person name="Picardeau M."/>
            <person name="Goarant C."/>
        </authorList>
    </citation>
    <scope>NUCLEOTIDE SEQUENCE [LARGE SCALE GENOMIC DNA]</scope>
    <source>
        <strain evidence="4 5">FH2-B-A1</strain>
    </source>
</reference>
<protein>
    <submittedName>
        <fullName evidence="4">Two-component system response regulator</fullName>
    </submittedName>
</protein>
<proteinExistence type="predicted"/>
<dbReference type="SMART" id="SM00448">
    <property type="entry name" value="REC"/>
    <property type="match status" value="1"/>
</dbReference>
<dbReference type="EMBL" id="NPDX01000001">
    <property type="protein sequence ID" value="PJZ85628.1"/>
    <property type="molecule type" value="Genomic_DNA"/>
</dbReference>
<dbReference type="RefSeq" id="WP_100742521.1">
    <property type="nucleotide sequence ID" value="NZ_NPDW01000001.1"/>
</dbReference>
<dbReference type="GO" id="GO:0000160">
    <property type="term" value="P:phosphorelay signal transduction system"/>
    <property type="evidence" value="ECO:0007669"/>
    <property type="project" value="InterPro"/>
</dbReference>
<evidence type="ECO:0000313" key="5">
    <source>
        <dbReference type="Proteomes" id="UP000232145"/>
    </source>
</evidence>
<dbReference type="AlphaFoldDB" id="A0A2N0AMU4"/>
<accession>A0A2N0AMU4</accession>
<keyword evidence="1 2" id="KW-0597">Phosphoprotein</keyword>
<keyword evidence="5" id="KW-1185">Reference proteome</keyword>
<dbReference type="Gene3D" id="3.40.50.2300">
    <property type="match status" value="1"/>
</dbReference>
<gene>
    <name evidence="4" type="ORF">CH364_05310</name>
</gene>
<dbReference type="PROSITE" id="PS50110">
    <property type="entry name" value="RESPONSE_REGULATORY"/>
    <property type="match status" value="1"/>
</dbReference>
<dbReference type="InterPro" id="IPR050595">
    <property type="entry name" value="Bact_response_regulator"/>
</dbReference>
<evidence type="ECO:0000313" key="4">
    <source>
        <dbReference type="EMBL" id="PJZ85628.1"/>
    </source>
</evidence>
<dbReference type="PANTHER" id="PTHR44591">
    <property type="entry name" value="STRESS RESPONSE REGULATOR PROTEIN 1"/>
    <property type="match status" value="1"/>
</dbReference>